<comment type="catalytic activity">
    <reaction evidence="14">
        <text>IMP + diphosphate = hypoxanthine + 5-phospho-alpha-D-ribose 1-diphosphate</text>
        <dbReference type="Rhea" id="RHEA:17973"/>
        <dbReference type="ChEBI" id="CHEBI:17368"/>
        <dbReference type="ChEBI" id="CHEBI:33019"/>
        <dbReference type="ChEBI" id="CHEBI:58017"/>
        <dbReference type="ChEBI" id="CHEBI:58053"/>
        <dbReference type="EC" id="2.4.2.8"/>
    </reaction>
    <physiologicalReaction direction="right-to-left" evidence="14">
        <dbReference type="Rhea" id="RHEA:17975"/>
    </physiologicalReaction>
</comment>
<dbReference type="GO" id="GO:0052657">
    <property type="term" value="F:guanine phosphoribosyltransferase activity"/>
    <property type="evidence" value="ECO:0007669"/>
    <property type="project" value="UniProtKB-ARBA"/>
</dbReference>
<dbReference type="PANTHER" id="PTHR43340:SF1">
    <property type="entry name" value="HYPOXANTHINE PHOSPHORIBOSYLTRANSFERASE"/>
    <property type="match status" value="1"/>
</dbReference>
<dbReference type="Pfam" id="PF00156">
    <property type="entry name" value="Pribosyltran"/>
    <property type="match status" value="1"/>
</dbReference>
<keyword evidence="6 15" id="KW-0963">Cytoplasm</keyword>
<feature type="domain" description="Phosphoribosyltransferase" evidence="16">
    <location>
        <begin position="9"/>
        <end position="161"/>
    </location>
</feature>
<comment type="pathway">
    <text evidence="3 15">Purine metabolism; IMP biosynthesis via salvage pathway; IMP from hypoxanthine: step 1/1.</text>
</comment>
<comment type="cofactor">
    <cofactor evidence="1 15">
        <name>Mg(2+)</name>
        <dbReference type="ChEBI" id="CHEBI:18420"/>
    </cofactor>
</comment>
<name>A0A449A9B5_9BACT</name>
<dbReference type="FunFam" id="3.40.50.2020:FF:000006">
    <property type="entry name" value="Hypoxanthine phosphoribosyltransferase"/>
    <property type="match status" value="1"/>
</dbReference>
<dbReference type="GO" id="GO:0000287">
    <property type="term" value="F:magnesium ion binding"/>
    <property type="evidence" value="ECO:0007669"/>
    <property type="project" value="TreeGrafter"/>
</dbReference>
<evidence type="ECO:0000256" key="4">
    <source>
        <dbReference type="ARBA" id="ARBA00004676"/>
    </source>
</evidence>
<evidence type="ECO:0000256" key="14">
    <source>
        <dbReference type="ARBA" id="ARBA00049402"/>
    </source>
</evidence>
<dbReference type="EMBL" id="LR214970">
    <property type="protein sequence ID" value="VEU60776.1"/>
    <property type="molecule type" value="Genomic_DNA"/>
</dbReference>
<dbReference type="UniPathway" id="UPA00591">
    <property type="reaction ID" value="UER00648"/>
</dbReference>
<dbReference type="SUPFAM" id="SSF53271">
    <property type="entry name" value="PRTase-like"/>
    <property type="match status" value="1"/>
</dbReference>
<sequence length="177" mass="20021">MDKRFTKILYTQTEIEQRIKELSQWVNETYNNSKDLVIVGLLKGAIPFIAQLIKGVDIENELAFMIASSYHGASQSSGNVKIIMDLEVDIEGKDVLIAEDIIDSGITLDKVKNMLLQRNPKSLKIITLLDKPYNRKVNLEADKVGFVVPNEFIVGFGLDYQEKFRGIPFIGVFDPKK</sequence>
<dbReference type="GO" id="GO:0005829">
    <property type="term" value="C:cytosol"/>
    <property type="evidence" value="ECO:0007669"/>
    <property type="project" value="TreeGrafter"/>
</dbReference>
<reference evidence="17 18" key="1">
    <citation type="submission" date="2019-01" db="EMBL/GenBank/DDBJ databases">
        <authorList>
            <consortium name="Pathogen Informatics"/>
        </authorList>
    </citation>
    <scope>NUCLEOTIDE SEQUENCE [LARGE SCALE GENOMIC DNA]</scope>
    <source>
        <strain evidence="17 18">NCTC10122</strain>
    </source>
</reference>
<evidence type="ECO:0000256" key="11">
    <source>
        <dbReference type="ARBA" id="ARBA00022741"/>
    </source>
</evidence>
<dbReference type="GO" id="GO:0004422">
    <property type="term" value="F:hypoxanthine phosphoribosyltransferase activity"/>
    <property type="evidence" value="ECO:0007669"/>
    <property type="project" value="InterPro"/>
</dbReference>
<evidence type="ECO:0000256" key="1">
    <source>
        <dbReference type="ARBA" id="ARBA00001946"/>
    </source>
</evidence>
<keyword evidence="10 15" id="KW-0660">Purine salvage</keyword>
<dbReference type="InterPro" id="IPR050408">
    <property type="entry name" value="HGPRT"/>
</dbReference>
<protein>
    <recommendedName>
        <fullName evidence="15">Hypoxanthine phosphoribosyltransferase</fullName>
        <ecNumber evidence="15">2.4.2.8</ecNumber>
    </recommendedName>
</protein>
<dbReference type="GO" id="GO:0006178">
    <property type="term" value="P:guanine salvage"/>
    <property type="evidence" value="ECO:0007669"/>
    <property type="project" value="TreeGrafter"/>
</dbReference>
<dbReference type="InterPro" id="IPR029057">
    <property type="entry name" value="PRTase-like"/>
</dbReference>
<dbReference type="RefSeq" id="WP_129687677.1">
    <property type="nucleotide sequence ID" value="NZ_LR214970.1"/>
</dbReference>
<organism evidence="17 18">
    <name type="scientific">Mycoplasmopsis bovigenitalium</name>
    <dbReference type="NCBI Taxonomy" id="2112"/>
    <lineage>
        <taxon>Bacteria</taxon>
        <taxon>Bacillati</taxon>
        <taxon>Mycoplasmatota</taxon>
        <taxon>Mycoplasmoidales</taxon>
        <taxon>Metamycoplasmataceae</taxon>
        <taxon>Mycoplasmopsis</taxon>
    </lineage>
</organism>
<evidence type="ECO:0000256" key="2">
    <source>
        <dbReference type="ARBA" id="ARBA00004496"/>
    </source>
</evidence>
<evidence type="ECO:0000256" key="10">
    <source>
        <dbReference type="ARBA" id="ARBA00022726"/>
    </source>
</evidence>
<dbReference type="CDD" id="cd06223">
    <property type="entry name" value="PRTases_typeI"/>
    <property type="match status" value="1"/>
</dbReference>
<dbReference type="EC" id="2.4.2.8" evidence="15"/>
<evidence type="ECO:0000256" key="9">
    <source>
        <dbReference type="ARBA" id="ARBA00022723"/>
    </source>
</evidence>
<evidence type="ECO:0000256" key="7">
    <source>
        <dbReference type="ARBA" id="ARBA00022676"/>
    </source>
</evidence>
<dbReference type="GO" id="GO:0032264">
    <property type="term" value="P:IMP salvage"/>
    <property type="evidence" value="ECO:0007669"/>
    <property type="project" value="UniProtKB-UniPathway"/>
</dbReference>
<comment type="similarity">
    <text evidence="5 15">Belongs to the purine/pyrimidine phosphoribosyltransferase family.</text>
</comment>
<dbReference type="GO" id="GO:0046100">
    <property type="term" value="P:hypoxanthine metabolic process"/>
    <property type="evidence" value="ECO:0007669"/>
    <property type="project" value="TreeGrafter"/>
</dbReference>
<dbReference type="InterPro" id="IPR000836">
    <property type="entry name" value="PRTase_dom"/>
</dbReference>
<evidence type="ECO:0000256" key="3">
    <source>
        <dbReference type="ARBA" id="ARBA00004669"/>
    </source>
</evidence>
<dbReference type="PANTHER" id="PTHR43340">
    <property type="entry name" value="HYPOXANTHINE-GUANINE PHOSPHORIBOSYLTRANSFERASE"/>
    <property type="match status" value="1"/>
</dbReference>
<evidence type="ECO:0000313" key="18">
    <source>
        <dbReference type="Proteomes" id="UP000290942"/>
    </source>
</evidence>
<dbReference type="Proteomes" id="UP000290942">
    <property type="component" value="Chromosome"/>
</dbReference>
<evidence type="ECO:0000256" key="12">
    <source>
        <dbReference type="ARBA" id="ARBA00022842"/>
    </source>
</evidence>
<evidence type="ECO:0000256" key="8">
    <source>
        <dbReference type="ARBA" id="ARBA00022679"/>
    </source>
</evidence>
<dbReference type="InterPro" id="IPR005904">
    <property type="entry name" value="Hxn_phspho_trans"/>
</dbReference>
<dbReference type="GO" id="GO:0006166">
    <property type="term" value="P:purine ribonucleoside salvage"/>
    <property type="evidence" value="ECO:0007669"/>
    <property type="project" value="UniProtKB-KW"/>
</dbReference>
<gene>
    <name evidence="17" type="primary">hpt</name>
    <name evidence="17" type="ORF">NCTC10122_00378</name>
</gene>
<accession>A0A449A9B5</accession>
<comment type="catalytic activity">
    <reaction evidence="13">
        <text>GMP + diphosphate = guanine + 5-phospho-alpha-D-ribose 1-diphosphate</text>
        <dbReference type="Rhea" id="RHEA:25424"/>
        <dbReference type="ChEBI" id="CHEBI:16235"/>
        <dbReference type="ChEBI" id="CHEBI:33019"/>
        <dbReference type="ChEBI" id="CHEBI:58017"/>
        <dbReference type="ChEBI" id="CHEBI:58115"/>
        <dbReference type="EC" id="2.4.2.8"/>
    </reaction>
    <physiologicalReaction direction="right-to-left" evidence="13">
        <dbReference type="Rhea" id="RHEA:25426"/>
    </physiologicalReaction>
</comment>
<evidence type="ECO:0000256" key="5">
    <source>
        <dbReference type="ARBA" id="ARBA00008391"/>
    </source>
</evidence>
<dbReference type="GO" id="GO:0000166">
    <property type="term" value="F:nucleotide binding"/>
    <property type="evidence" value="ECO:0007669"/>
    <property type="project" value="UniProtKB-KW"/>
</dbReference>
<keyword evidence="8 15" id="KW-0808">Transferase</keyword>
<dbReference type="Gene3D" id="3.40.50.2020">
    <property type="match status" value="1"/>
</dbReference>
<evidence type="ECO:0000313" key="17">
    <source>
        <dbReference type="EMBL" id="VEU60776.1"/>
    </source>
</evidence>
<dbReference type="NCBIfam" id="TIGR01203">
    <property type="entry name" value="HGPRTase"/>
    <property type="match status" value="1"/>
</dbReference>
<dbReference type="GO" id="GO:0032263">
    <property type="term" value="P:GMP salvage"/>
    <property type="evidence" value="ECO:0007669"/>
    <property type="project" value="TreeGrafter"/>
</dbReference>
<keyword evidence="11 15" id="KW-0547">Nucleotide-binding</keyword>
<keyword evidence="7 15" id="KW-0328">Glycosyltransferase</keyword>
<comment type="subcellular location">
    <subcellularLocation>
        <location evidence="2 15">Cytoplasm</location>
    </subcellularLocation>
</comment>
<comment type="pathway">
    <text evidence="4">Purine metabolism; GMP biosynthesis via salvage pathway; GMP from guanine: step 1/1.</text>
</comment>
<dbReference type="AlphaFoldDB" id="A0A449A9B5"/>
<keyword evidence="12 15" id="KW-0460">Magnesium</keyword>
<evidence type="ECO:0000256" key="15">
    <source>
        <dbReference type="RuleBase" id="RU364099"/>
    </source>
</evidence>
<evidence type="ECO:0000256" key="13">
    <source>
        <dbReference type="ARBA" id="ARBA00048811"/>
    </source>
</evidence>
<evidence type="ECO:0000256" key="6">
    <source>
        <dbReference type="ARBA" id="ARBA00022490"/>
    </source>
</evidence>
<keyword evidence="9 15" id="KW-0479">Metal-binding</keyword>
<evidence type="ECO:0000259" key="16">
    <source>
        <dbReference type="Pfam" id="PF00156"/>
    </source>
</evidence>
<proteinExistence type="inferred from homology"/>